<keyword evidence="3" id="KW-1185">Reference proteome</keyword>
<dbReference type="RefSeq" id="WP_244550454.1">
    <property type="nucleotide sequence ID" value="NZ_FTMI01000004.1"/>
</dbReference>
<feature type="compositionally biased region" description="Low complexity" evidence="1">
    <location>
        <begin position="41"/>
        <end position="56"/>
    </location>
</feature>
<dbReference type="EMBL" id="FTMI01000004">
    <property type="protein sequence ID" value="SIQ47389.1"/>
    <property type="molecule type" value="Genomic_DNA"/>
</dbReference>
<feature type="compositionally biased region" description="Low complexity" evidence="1">
    <location>
        <begin position="323"/>
        <end position="347"/>
    </location>
</feature>
<dbReference type="PANTHER" id="PTHR35788:SF1">
    <property type="entry name" value="EXPORTED PROTEIN"/>
    <property type="match status" value="1"/>
</dbReference>
<dbReference type="AlphaFoldDB" id="A0A1N6T221"/>
<feature type="compositionally biased region" description="Low complexity" evidence="1">
    <location>
        <begin position="359"/>
        <end position="390"/>
    </location>
</feature>
<feature type="compositionally biased region" description="Basic and acidic residues" evidence="1">
    <location>
        <begin position="1"/>
        <end position="10"/>
    </location>
</feature>
<dbReference type="InterPro" id="IPR007391">
    <property type="entry name" value="Vancomycin_resist_VanW"/>
</dbReference>
<feature type="compositionally biased region" description="Low complexity" evidence="1">
    <location>
        <begin position="63"/>
        <end position="114"/>
    </location>
</feature>
<feature type="compositionally biased region" description="Low complexity" evidence="1">
    <location>
        <begin position="127"/>
        <end position="147"/>
    </location>
</feature>
<name>A0A1N6T221_9MICO</name>
<feature type="compositionally biased region" description="Polar residues" evidence="1">
    <location>
        <begin position="168"/>
        <end position="177"/>
    </location>
</feature>
<dbReference type="Pfam" id="PF04294">
    <property type="entry name" value="VanW"/>
    <property type="match status" value="1"/>
</dbReference>
<feature type="compositionally biased region" description="Low complexity" evidence="1">
    <location>
        <begin position="17"/>
        <end position="33"/>
    </location>
</feature>
<evidence type="ECO:0000313" key="3">
    <source>
        <dbReference type="Proteomes" id="UP000186235"/>
    </source>
</evidence>
<organism evidence="2 3">
    <name type="scientific">Cellulosimicrobium aquatile</name>
    <dbReference type="NCBI Taxonomy" id="1612203"/>
    <lineage>
        <taxon>Bacteria</taxon>
        <taxon>Bacillati</taxon>
        <taxon>Actinomycetota</taxon>
        <taxon>Actinomycetes</taxon>
        <taxon>Micrococcales</taxon>
        <taxon>Promicromonosporaceae</taxon>
        <taxon>Cellulosimicrobium</taxon>
    </lineage>
</organism>
<evidence type="ECO:0000256" key="1">
    <source>
        <dbReference type="SAM" id="MobiDB-lite"/>
    </source>
</evidence>
<protein>
    <submittedName>
        <fullName evidence="2">Vancomycin resistance protein YoaR, contains peptidoglycan-binding and VanW domains</fullName>
    </submittedName>
</protein>
<proteinExistence type="predicted"/>
<reference evidence="3" key="1">
    <citation type="submission" date="2017-01" db="EMBL/GenBank/DDBJ databases">
        <authorList>
            <person name="Varghese N."/>
            <person name="Submissions S."/>
        </authorList>
    </citation>
    <scope>NUCLEOTIDE SEQUENCE [LARGE SCALE GENOMIC DNA]</scope>
    <source>
        <strain evidence="3">3bp</strain>
    </source>
</reference>
<feature type="compositionally biased region" description="Low complexity" evidence="1">
    <location>
        <begin position="183"/>
        <end position="207"/>
    </location>
</feature>
<dbReference type="InterPro" id="IPR052913">
    <property type="entry name" value="Glycopeptide_resist_protein"/>
</dbReference>
<feature type="compositionally biased region" description="Low complexity" evidence="1">
    <location>
        <begin position="459"/>
        <end position="479"/>
    </location>
</feature>
<feature type="region of interest" description="Disordered" evidence="1">
    <location>
        <begin position="1"/>
        <end position="479"/>
    </location>
</feature>
<gene>
    <name evidence="2" type="ORF">SAMN05518682_2645</name>
</gene>
<feature type="region of interest" description="Disordered" evidence="1">
    <location>
        <begin position="502"/>
        <end position="524"/>
    </location>
</feature>
<dbReference type="PANTHER" id="PTHR35788">
    <property type="entry name" value="EXPORTED PROTEIN-RELATED"/>
    <property type="match status" value="1"/>
</dbReference>
<dbReference type="Proteomes" id="UP000186235">
    <property type="component" value="Unassembled WGS sequence"/>
</dbReference>
<sequence>MGQPTDRDADLDSPQDAVPEPAETVEPAAPETASGPDAQRADASGDVAPVAPAPADESTSASTDEPTGAPTDTAPDGPAPADHGPEGAGAAEPGPVPGATPAGDAPAPGAATADVSEAGSPAAGSRPEVASSEPVAAAEPLASSEPLVTSESVAVPEQTAATPERSAAQPTATSEQGSAVPDAASPATHAMPAAPADEAPAETRATTGTDVDAGAPASAALEPDAQDTPVESGPDASVAESPVAGASAPGGSTADPTEASGAPTSTTPDAPVAGAAESPALVGTPDGGPTAESSPRTVGAPGGSDADEADEEPYVPRVFAFDPDVPAVLVPAPGAQADAPAAQATGTADREAPAPVAHTSVPPDSTTSDDTAADATAASSATPDDPTSADRSADATGGGPADESTAERSAVVPVSSAPAGDQGRPADEGSDAAPDATRVIPPVDPWSRPAPVVRTSILSPASPDEPASPAPVAAGATAPAEAPAEGFGATAQAVAAGIAAPSAFTPVPPDDSREASPFEGFDEDAPRRGWARGLLWTGIAVLVLGGLYTGAQWFYSDKVPSGTSVAGVDVGGLSRAAAEDRLESELGPRAAEPITLAAGEASTTLDPATAGLTFDAAGTAEELTSFSMNPARLWQHLFGGKDAEPLVTVDDAALDAQVEALRGSLEIEPVDGAVQFVDGAPTSTPAADGSALVTDEVPATITESWLVTDGPVELPTEPVEPTITQDETDAALALAEKVVSAPVVVSVGGQSPELPPEALAAAASFAATDGVLTLTFDGPALVQSVVDRTNDLLTAADDAHFVFRDGVPVIEGGQPGTTIDPAAIATAVTTAASGDERTATVELVESDPEQSVAALEALGIKEKVSEFSTPVPNVPVRTANLQRGAEKVNGTLVKPGETFSLVDTLSPITLEGGYYAAGIVESGRHTEGVGGGLSQMATTTYNAGFFAGLEDVEHRPHSYWFERYPAGREATIFVGSIDMKFKNDTPYGVLMQSWVGGGQLHVAVWSTKYYDVETSSSGKSNVVQPTTVTHSGADCAPTPAGSPGFSITNYRKVYREGELVKDESYRWTYKPDNAVVCE</sequence>
<evidence type="ECO:0000313" key="2">
    <source>
        <dbReference type="EMBL" id="SIQ47389.1"/>
    </source>
</evidence>
<accession>A0A1N6T221</accession>